<dbReference type="PANTHER" id="PTHR35152:SF1">
    <property type="entry name" value="DOMAIN SIGNALLING PROTEIN, PUTATIVE (AFU_ORTHOLOGUE AFUA_5G11310)-RELATED"/>
    <property type="match status" value="1"/>
</dbReference>
<evidence type="ECO:0000313" key="3">
    <source>
        <dbReference type="EMBL" id="KAF2117752.1"/>
    </source>
</evidence>
<evidence type="ECO:0000256" key="1">
    <source>
        <dbReference type="SAM" id="Phobius"/>
    </source>
</evidence>
<feature type="transmembrane region" description="Helical" evidence="1">
    <location>
        <begin position="125"/>
        <end position="142"/>
    </location>
</feature>
<dbReference type="AlphaFoldDB" id="A0A6A5ZE69"/>
<feature type="domain" description="MHYT" evidence="2">
    <location>
        <begin position="17"/>
        <end position="222"/>
    </location>
</feature>
<organism evidence="3 4">
    <name type="scientific">Lophiotrema nucula</name>
    <dbReference type="NCBI Taxonomy" id="690887"/>
    <lineage>
        <taxon>Eukaryota</taxon>
        <taxon>Fungi</taxon>
        <taxon>Dikarya</taxon>
        <taxon>Ascomycota</taxon>
        <taxon>Pezizomycotina</taxon>
        <taxon>Dothideomycetes</taxon>
        <taxon>Pleosporomycetidae</taxon>
        <taxon>Pleosporales</taxon>
        <taxon>Lophiotremataceae</taxon>
        <taxon>Lophiotrema</taxon>
    </lineage>
</organism>
<accession>A0A6A5ZE69</accession>
<feature type="transmembrane region" description="Helical" evidence="1">
    <location>
        <begin position="238"/>
        <end position="258"/>
    </location>
</feature>
<keyword evidence="1" id="KW-0812">Transmembrane</keyword>
<feature type="transmembrane region" description="Helical" evidence="1">
    <location>
        <begin position="93"/>
        <end position="113"/>
    </location>
</feature>
<evidence type="ECO:0000259" key="2">
    <source>
        <dbReference type="PROSITE" id="PS50924"/>
    </source>
</evidence>
<feature type="transmembrane region" description="Helical" evidence="1">
    <location>
        <begin position="52"/>
        <end position="73"/>
    </location>
</feature>
<dbReference type="EMBL" id="ML977318">
    <property type="protein sequence ID" value="KAF2117752.1"/>
    <property type="molecule type" value="Genomic_DNA"/>
</dbReference>
<dbReference type="PANTHER" id="PTHR35152">
    <property type="entry name" value="DOMAIN SIGNALLING PROTEIN, PUTATIVE (AFU_ORTHOLOGUE AFUA_5G11310)-RELATED"/>
    <property type="match status" value="1"/>
</dbReference>
<dbReference type="Pfam" id="PF03707">
    <property type="entry name" value="MHYT"/>
    <property type="match status" value="1"/>
</dbReference>
<evidence type="ECO:0000313" key="4">
    <source>
        <dbReference type="Proteomes" id="UP000799770"/>
    </source>
</evidence>
<feature type="transmembrane region" description="Helical" evidence="1">
    <location>
        <begin position="162"/>
        <end position="186"/>
    </location>
</feature>
<dbReference type="Proteomes" id="UP000799770">
    <property type="component" value="Unassembled WGS sequence"/>
</dbReference>
<proteinExistence type="predicted"/>
<feature type="transmembrane region" description="Helical" evidence="1">
    <location>
        <begin position="20"/>
        <end position="40"/>
    </location>
</feature>
<dbReference type="PROSITE" id="PS50924">
    <property type="entry name" value="MHYT"/>
    <property type="match status" value="1"/>
</dbReference>
<name>A0A6A5ZE69_9PLEO</name>
<keyword evidence="1" id="KW-1133">Transmembrane helix</keyword>
<feature type="transmembrane region" description="Helical" evidence="1">
    <location>
        <begin position="198"/>
        <end position="218"/>
    </location>
</feature>
<protein>
    <recommendedName>
        <fullName evidence="2">MHYT domain-containing protein</fullName>
    </recommendedName>
</protein>
<sequence>MDLHTKYPIGSRPSIHYLPYLIVISYIVSLIGAFTTVELLHRRISGSGWRTWVQLMGCSVSFGLVAIWCMHFVGNRAIILGDGEEEIQLYYSSTFTAISAVVPIVVIFGGLLVADRFHKGSRGLTTRYVALLACGVCSGAAITEMHYLGNNGTTDYHLKPSWGYVIGAAAIAIGAATISYTLFFHWSKHWINKWWRRLIVACVLATAVSGMHWTAAAGTVYELQGYHNGPSGGRNTNLIIAVCLCLAACSVCFALGFLKQRHAKKLKDRAQQVVLAIATFDAEGRLLVTQGGLMPCQTITRQFHQRTFDEDFNTSHPVFQWIFRVSRHWNGIVDLIPAMREHLQSTGYLQTHSPVIGSGSRSSMGSDDNTSYSATFRELFCVTAQEIARSLDTRLQDLGTLYEDVLTTGTLLSRMLWGNNAGAKTIVASDVAHSDLESGIANPILFGKGQLLVMTRKVGTDEANRLQNKGYRFASLDQVGEMLARSLQISREDLNLMVARLQLFCERRPWTPSRGTYLAAFILQPSPVMKGLDVIVPRLTPDRLPMVKLASDELNDEQLRTLKLCEGRTLEECLTRIRQGAGTGDDVWLEKFRNKIHELMREVPESALRKATFSARPLSATHGFSGQNDVSEATVFAFCGIKDVYNQTLQSRTLRHVPLSLFQCYQRIYPGCPDHAILAQKNHKEFGSLLSSTIESSPSSPRSPKKWWPFVRQASVSESSINPDSSSEKGLFGISHYTSADSTNNTSAHPFGGIMVSQEVVINNDNQKMSSQMELSDLGVRSEAGVADQEQQTLADKLVSITTAMHDPQARPVRDHHGRR</sequence>
<keyword evidence="1" id="KW-0472">Membrane</keyword>
<dbReference type="OrthoDB" id="264015at2759"/>
<dbReference type="InterPro" id="IPR005330">
    <property type="entry name" value="MHYT_dom"/>
</dbReference>
<reference evidence="3" key="1">
    <citation type="journal article" date="2020" name="Stud. Mycol.">
        <title>101 Dothideomycetes genomes: a test case for predicting lifestyles and emergence of pathogens.</title>
        <authorList>
            <person name="Haridas S."/>
            <person name="Albert R."/>
            <person name="Binder M."/>
            <person name="Bloem J."/>
            <person name="Labutti K."/>
            <person name="Salamov A."/>
            <person name="Andreopoulos B."/>
            <person name="Baker S."/>
            <person name="Barry K."/>
            <person name="Bills G."/>
            <person name="Bluhm B."/>
            <person name="Cannon C."/>
            <person name="Castanera R."/>
            <person name="Culley D."/>
            <person name="Daum C."/>
            <person name="Ezra D."/>
            <person name="Gonzalez J."/>
            <person name="Henrissat B."/>
            <person name="Kuo A."/>
            <person name="Liang C."/>
            <person name="Lipzen A."/>
            <person name="Lutzoni F."/>
            <person name="Magnuson J."/>
            <person name="Mondo S."/>
            <person name="Nolan M."/>
            <person name="Ohm R."/>
            <person name="Pangilinan J."/>
            <person name="Park H.-J."/>
            <person name="Ramirez L."/>
            <person name="Alfaro M."/>
            <person name="Sun H."/>
            <person name="Tritt A."/>
            <person name="Yoshinaga Y."/>
            <person name="Zwiers L.-H."/>
            <person name="Turgeon B."/>
            <person name="Goodwin S."/>
            <person name="Spatafora J."/>
            <person name="Crous P."/>
            <person name="Grigoriev I."/>
        </authorList>
    </citation>
    <scope>NUCLEOTIDE SEQUENCE</scope>
    <source>
        <strain evidence="3">CBS 627.86</strain>
    </source>
</reference>
<keyword evidence="4" id="KW-1185">Reference proteome</keyword>
<gene>
    <name evidence="3" type="ORF">BDV96DRAFT_644093</name>
</gene>